<dbReference type="InterPro" id="IPR001387">
    <property type="entry name" value="Cro/C1-type_HTH"/>
</dbReference>
<evidence type="ECO:0000313" key="3">
    <source>
        <dbReference type="Proteomes" id="UP000198828"/>
    </source>
</evidence>
<organism evidence="2 3">
    <name type="scientific">Tepidimicrobium xylanilyticum</name>
    <dbReference type="NCBI Taxonomy" id="1123352"/>
    <lineage>
        <taxon>Bacteria</taxon>
        <taxon>Bacillati</taxon>
        <taxon>Bacillota</taxon>
        <taxon>Tissierellia</taxon>
        <taxon>Tissierellales</taxon>
        <taxon>Tepidimicrobiaceae</taxon>
        <taxon>Tepidimicrobium</taxon>
    </lineage>
</organism>
<name>A0A1H3E8Y8_9FIRM</name>
<dbReference type="EMBL" id="FNNG01000018">
    <property type="protein sequence ID" value="SDX75203.1"/>
    <property type="molecule type" value="Genomic_DNA"/>
</dbReference>
<keyword evidence="3" id="KW-1185">Reference proteome</keyword>
<dbReference type="SUPFAM" id="SSF47413">
    <property type="entry name" value="lambda repressor-like DNA-binding domains"/>
    <property type="match status" value="1"/>
</dbReference>
<dbReference type="RefSeq" id="WP_093754840.1">
    <property type="nucleotide sequence ID" value="NZ_FNNG01000018.1"/>
</dbReference>
<reference evidence="2 3" key="1">
    <citation type="submission" date="2016-10" db="EMBL/GenBank/DDBJ databases">
        <authorList>
            <person name="de Groot N.N."/>
        </authorList>
    </citation>
    <scope>NUCLEOTIDE SEQUENCE [LARGE SCALE GENOMIC DNA]</scope>
    <source>
        <strain evidence="2 3">DSM 23310</strain>
    </source>
</reference>
<dbReference type="PROSITE" id="PS50943">
    <property type="entry name" value="HTH_CROC1"/>
    <property type="match status" value="1"/>
</dbReference>
<dbReference type="InterPro" id="IPR010982">
    <property type="entry name" value="Lambda_DNA-bd_dom_sf"/>
</dbReference>
<dbReference type="Pfam" id="PF01381">
    <property type="entry name" value="HTH_3"/>
    <property type="match status" value="1"/>
</dbReference>
<evidence type="ECO:0000313" key="2">
    <source>
        <dbReference type="EMBL" id="SDX75203.1"/>
    </source>
</evidence>
<dbReference type="Gene3D" id="1.10.260.40">
    <property type="entry name" value="lambda repressor-like DNA-binding domains"/>
    <property type="match status" value="1"/>
</dbReference>
<accession>A0A1H3E8Y8</accession>
<dbReference type="CDD" id="cd00093">
    <property type="entry name" value="HTH_XRE"/>
    <property type="match status" value="1"/>
</dbReference>
<gene>
    <name evidence="2" type="ORF">SAMN05660923_02869</name>
</gene>
<evidence type="ECO:0000259" key="1">
    <source>
        <dbReference type="PROSITE" id="PS50943"/>
    </source>
</evidence>
<dbReference type="GO" id="GO:0003677">
    <property type="term" value="F:DNA binding"/>
    <property type="evidence" value="ECO:0007669"/>
    <property type="project" value="InterPro"/>
</dbReference>
<sequence>MTQLNLDYIKKKRLEMNLSLQDVANKLGFKNASTYLKYENGDYSFKADMLPKLAELYKCKIEDFFTN</sequence>
<dbReference type="Proteomes" id="UP000198828">
    <property type="component" value="Unassembled WGS sequence"/>
</dbReference>
<dbReference type="SMART" id="SM00530">
    <property type="entry name" value="HTH_XRE"/>
    <property type="match status" value="1"/>
</dbReference>
<feature type="domain" description="HTH cro/C1-type" evidence="1">
    <location>
        <begin position="9"/>
        <end position="64"/>
    </location>
</feature>
<protein>
    <submittedName>
        <fullName evidence="2">Helix-turn-helix domain-containing protein</fullName>
    </submittedName>
</protein>
<proteinExistence type="predicted"/>
<dbReference type="AlphaFoldDB" id="A0A1H3E8Y8"/>
<dbReference type="OrthoDB" id="2662407at2"/>